<accession>A0A3D8Y8C0</accession>
<proteinExistence type="predicted"/>
<name>A0A3D8Y8C0_9BACT</name>
<protein>
    <submittedName>
        <fullName evidence="1">Cell division protein ZapA</fullName>
    </submittedName>
</protein>
<keyword evidence="1" id="KW-0132">Cell division</keyword>
<dbReference type="GO" id="GO:0051301">
    <property type="term" value="P:cell division"/>
    <property type="evidence" value="ECO:0007669"/>
    <property type="project" value="UniProtKB-KW"/>
</dbReference>
<dbReference type="InterPro" id="IPR007838">
    <property type="entry name" value="Cell_div_ZapA-like"/>
</dbReference>
<dbReference type="Pfam" id="PF05164">
    <property type="entry name" value="ZapA"/>
    <property type="match status" value="1"/>
</dbReference>
<dbReference type="EMBL" id="QNUL01000015">
    <property type="protein sequence ID" value="REA59466.1"/>
    <property type="molecule type" value="Genomic_DNA"/>
</dbReference>
<evidence type="ECO:0000313" key="1">
    <source>
        <dbReference type="EMBL" id="REA59466.1"/>
    </source>
</evidence>
<gene>
    <name evidence="1" type="ORF">DSL64_17600</name>
</gene>
<reference evidence="1 2" key="1">
    <citation type="submission" date="2018-07" db="EMBL/GenBank/DDBJ databases">
        <title>Dyadobacter roseus sp. nov., isolated from rose rhizosphere soil.</title>
        <authorList>
            <person name="Chen L."/>
        </authorList>
    </citation>
    <scope>NUCLEOTIDE SEQUENCE [LARGE SCALE GENOMIC DNA]</scope>
    <source>
        <strain evidence="1 2">RS19</strain>
    </source>
</reference>
<dbReference type="SUPFAM" id="SSF102829">
    <property type="entry name" value="Cell division protein ZapA-like"/>
    <property type="match status" value="1"/>
</dbReference>
<organism evidence="1 2">
    <name type="scientific">Dyadobacter luteus</name>
    <dbReference type="NCBI Taxonomy" id="2259619"/>
    <lineage>
        <taxon>Bacteria</taxon>
        <taxon>Pseudomonadati</taxon>
        <taxon>Bacteroidota</taxon>
        <taxon>Cytophagia</taxon>
        <taxon>Cytophagales</taxon>
        <taxon>Spirosomataceae</taxon>
        <taxon>Dyadobacter</taxon>
    </lineage>
</organism>
<dbReference type="OrthoDB" id="959207at2"/>
<dbReference type="RefSeq" id="WP_115832239.1">
    <property type="nucleotide sequence ID" value="NZ_QNUL01000015.1"/>
</dbReference>
<keyword evidence="2" id="KW-1185">Reference proteome</keyword>
<dbReference type="AlphaFoldDB" id="A0A3D8Y8C0"/>
<comment type="caution">
    <text evidence="1">The sequence shown here is derived from an EMBL/GenBank/DDBJ whole genome shotgun (WGS) entry which is preliminary data.</text>
</comment>
<evidence type="ECO:0000313" key="2">
    <source>
        <dbReference type="Proteomes" id="UP000256373"/>
    </source>
</evidence>
<keyword evidence="1" id="KW-0131">Cell cycle</keyword>
<dbReference type="InterPro" id="IPR036192">
    <property type="entry name" value="Cell_div_ZapA-like_sf"/>
</dbReference>
<dbReference type="Proteomes" id="UP000256373">
    <property type="component" value="Unassembled WGS sequence"/>
</dbReference>
<sequence length="103" mass="11878">MKKNNIPNPDVSVFIKLLDRGFKLSVPADQERYYRDGYEVFMERVKQHKSKTKGYDDIEAMGLTAIECMVALQRIREQMDGMMEAFQDRIEKLDAAVANAIDS</sequence>